<proteinExistence type="predicted"/>
<dbReference type="OrthoDB" id="432970at2759"/>
<protein>
    <submittedName>
        <fullName evidence="2">Uncharacterized protein</fullName>
    </submittedName>
</protein>
<comment type="caution">
    <text evidence="2">The sequence shown here is derived from an EMBL/GenBank/DDBJ whole genome shotgun (WGS) entry which is preliminary data.</text>
</comment>
<gene>
    <name evidence="2" type="ORF">E6O75_ATG01816</name>
</gene>
<sequence length="356" mass="39649">MAASSTTTSHSMNEDAESNHEVLTTNSGKHPHRPEASPLEPISLIERDIQNLTMETPGTPALDPHSILLRSAHLLKSVFHIFRCYTSFGAIETVNHGNGALSFSRSSLEETTATGKFIWVEQPFGRIAFDGEDGEKDLDAIISANECYKVVAFMAKIIATVLAGQYTTLEAVAGTPIHMSRPVNETMSEITRGPTNEHWVILITTLADEVFVLDLTSAQYGWTDLLTPWPEYAKDHFSRCSQILPLGYLRHVWDEENLSSVAHLKTLSVAEDHVLRAMELTFRVWSEKEGVSMLGLVGLGEEEYLMKSFEVVLAAVTAVESLIRMFKRDKMFLWFEDGNEELGLTASCRQARMLGL</sequence>
<accession>A0A4Z1PJX8</accession>
<dbReference type="STRING" id="86259.A0A4Z1PJX8"/>
<dbReference type="Proteomes" id="UP000298493">
    <property type="component" value="Unassembled WGS sequence"/>
</dbReference>
<reference evidence="2 3" key="1">
    <citation type="submission" date="2019-04" db="EMBL/GenBank/DDBJ databases">
        <title>High contiguity whole genome sequence and gene annotation resource for two Venturia nashicola isolates.</title>
        <authorList>
            <person name="Prokchorchik M."/>
            <person name="Won K."/>
            <person name="Lee Y."/>
            <person name="Choi E.D."/>
            <person name="Segonzac C."/>
            <person name="Sohn K.H."/>
        </authorList>
    </citation>
    <scope>NUCLEOTIDE SEQUENCE [LARGE SCALE GENOMIC DNA]</scope>
    <source>
        <strain evidence="2 3">PRI2</strain>
    </source>
</reference>
<evidence type="ECO:0000313" key="2">
    <source>
        <dbReference type="EMBL" id="TID22642.1"/>
    </source>
</evidence>
<evidence type="ECO:0000256" key="1">
    <source>
        <dbReference type="SAM" id="MobiDB-lite"/>
    </source>
</evidence>
<organism evidence="2 3">
    <name type="scientific">Venturia nashicola</name>
    <dbReference type="NCBI Taxonomy" id="86259"/>
    <lineage>
        <taxon>Eukaryota</taxon>
        <taxon>Fungi</taxon>
        <taxon>Dikarya</taxon>
        <taxon>Ascomycota</taxon>
        <taxon>Pezizomycotina</taxon>
        <taxon>Dothideomycetes</taxon>
        <taxon>Pleosporomycetidae</taxon>
        <taxon>Venturiales</taxon>
        <taxon>Venturiaceae</taxon>
        <taxon>Venturia</taxon>
    </lineage>
</organism>
<dbReference type="EMBL" id="SNSC02000007">
    <property type="protein sequence ID" value="TID22642.1"/>
    <property type="molecule type" value="Genomic_DNA"/>
</dbReference>
<dbReference type="AlphaFoldDB" id="A0A4Z1PJX8"/>
<evidence type="ECO:0000313" key="3">
    <source>
        <dbReference type="Proteomes" id="UP000298493"/>
    </source>
</evidence>
<feature type="region of interest" description="Disordered" evidence="1">
    <location>
        <begin position="1"/>
        <end position="41"/>
    </location>
</feature>
<keyword evidence="3" id="KW-1185">Reference proteome</keyword>
<name>A0A4Z1PJX8_9PEZI</name>